<name>A0ABU1II46_9BURK</name>
<dbReference type="SMART" id="SM00065">
    <property type="entry name" value="GAF"/>
    <property type="match status" value="1"/>
</dbReference>
<protein>
    <submittedName>
        <fullName evidence="2">GAF domain-containing protein</fullName>
    </submittedName>
</protein>
<dbReference type="InterPro" id="IPR003018">
    <property type="entry name" value="GAF"/>
</dbReference>
<proteinExistence type="predicted"/>
<accession>A0ABU1II46</accession>
<keyword evidence="3" id="KW-1185">Reference proteome</keyword>
<dbReference type="PANTHER" id="PTHR43102:SF2">
    <property type="entry name" value="GAF DOMAIN-CONTAINING PROTEIN"/>
    <property type="match status" value="1"/>
</dbReference>
<dbReference type="RefSeq" id="WP_309831540.1">
    <property type="nucleotide sequence ID" value="NZ_JAVIZX010000001.1"/>
</dbReference>
<dbReference type="Pfam" id="PF01590">
    <property type="entry name" value="GAF"/>
    <property type="match status" value="1"/>
</dbReference>
<dbReference type="SUPFAM" id="SSF55781">
    <property type="entry name" value="GAF domain-like"/>
    <property type="match status" value="1"/>
</dbReference>
<sequence length="167" mass="18753">MQEPAIPHDEDDRLRALRALLILDTPPEERFDRIVAFAAEEFDMPMAFVTLVDAERQWFKARIGSDVQETPRNISFCAHAILQHEPLVVQDAQQDWRFQDNPLVTGDPGIRFYAGAPLALPGGQSVGTLCIIDRQPRTLDRVGLAILQSLRDLAVEELERQAEGKAP</sequence>
<dbReference type="InterPro" id="IPR029016">
    <property type="entry name" value="GAF-like_dom_sf"/>
</dbReference>
<dbReference type="Gene3D" id="3.30.450.40">
    <property type="match status" value="1"/>
</dbReference>
<dbReference type="EMBL" id="JAVIZX010000001">
    <property type="protein sequence ID" value="MDR6216263.1"/>
    <property type="molecule type" value="Genomic_DNA"/>
</dbReference>
<dbReference type="PANTHER" id="PTHR43102">
    <property type="entry name" value="SLR1143 PROTEIN"/>
    <property type="match status" value="1"/>
</dbReference>
<organism evidence="2 3">
    <name type="scientific">Paracidovorax wautersii</name>
    <dbReference type="NCBI Taxonomy" id="1177982"/>
    <lineage>
        <taxon>Bacteria</taxon>
        <taxon>Pseudomonadati</taxon>
        <taxon>Pseudomonadota</taxon>
        <taxon>Betaproteobacteria</taxon>
        <taxon>Burkholderiales</taxon>
        <taxon>Comamonadaceae</taxon>
        <taxon>Paracidovorax</taxon>
    </lineage>
</organism>
<evidence type="ECO:0000313" key="3">
    <source>
        <dbReference type="Proteomes" id="UP001267710"/>
    </source>
</evidence>
<dbReference type="Proteomes" id="UP001267710">
    <property type="component" value="Unassembled WGS sequence"/>
</dbReference>
<reference evidence="2 3" key="1">
    <citation type="submission" date="2023-08" db="EMBL/GenBank/DDBJ databases">
        <title>Functional and genomic diversity of the sorghum phyllosphere microbiome.</title>
        <authorList>
            <person name="Shade A."/>
        </authorList>
    </citation>
    <scope>NUCLEOTIDE SEQUENCE [LARGE SCALE GENOMIC DNA]</scope>
    <source>
        <strain evidence="2 3">SORGH_AS_0335</strain>
    </source>
</reference>
<feature type="domain" description="GAF" evidence="1">
    <location>
        <begin position="26"/>
        <end position="163"/>
    </location>
</feature>
<gene>
    <name evidence="2" type="ORF">QE399_003952</name>
</gene>
<comment type="caution">
    <text evidence="2">The sequence shown here is derived from an EMBL/GenBank/DDBJ whole genome shotgun (WGS) entry which is preliminary data.</text>
</comment>
<evidence type="ECO:0000313" key="2">
    <source>
        <dbReference type="EMBL" id="MDR6216263.1"/>
    </source>
</evidence>
<evidence type="ECO:0000259" key="1">
    <source>
        <dbReference type="SMART" id="SM00065"/>
    </source>
</evidence>